<reference evidence="2" key="3">
    <citation type="submission" date="2025-09" db="UniProtKB">
        <authorList>
            <consortium name="Ensembl"/>
        </authorList>
    </citation>
    <scope>IDENTIFICATION</scope>
</reference>
<accession>H2XQJ1</accession>
<dbReference type="HOGENOM" id="CLU_2440194_0_0_1"/>
<protein>
    <submittedName>
        <fullName evidence="2">Uncharacterized protein</fullName>
    </submittedName>
</protein>
<feature type="compositionally biased region" description="Polar residues" evidence="1">
    <location>
        <begin position="10"/>
        <end position="33"/>
    </location>
</feature>
<dbReference type="Ensembl" id="ENSCINT00000031817.1">
    <property type="protein sequence ID" value="ENSCINP00000031925.1"/>
    <property type="gene ID" value="ENSCING00000022548.1"/>
</dbReference>
<dbReference type="InParanoid" id="H2XQJ1"/>
<organism evidence="2 3">
    <name type="scientific">Ciona intestinalis</name>
    <name type="common">Transparent sea squirt</name>
    <name type="synonym">Ascidia intestinalis</name>
    <dbReference type="NCBI Taxonomy" id="7719"/>
    <lineage>
        <taxon>Eukaryota</taxon>
        <taxon>Metazoa</taxon>
        <taxon>Chordata</taxon>
        <taxon>Tunicata</taxon>
        <taxon>Ascidiacea</taxon>
        <taxon>Phlebobranchia</taxon>
        <taxon>Cionidae</taxon>
        <taxon>Ciona</taxon>
    </lineage>
</organism>
<dbReference type="Proteomes" id="UP000008144">
    <property type="component" value="Unassembled WGS sequence"/>
</dbReference>
<dbReference type="AlphaFoldDB" id="H2XQJ1"/>
<sequence length="90" mass="10790">MKQNHKTEMTELTSDQTKQWMAHSKQFNKNKQIPSAERERRVRELKSQSVKKFTDQRLKLSNKHGKQLEKLELDQKEVSTRINQQIDKLV</sequence>
<dbReference type="Gene3D" id="1.20.1230.10">
    <property type="entry name" value="Phospholipase C beta, distal C-terminal domain"/>
    <property type="match status" value="1"/>
</dbReference>
<evidence type="ECO:0000256" key="1">
    <source>
        <dbReference type="SAM" id="MobiDB-lite"/>
    </source>
</evidence>
<reference evidence="3" key="1">
    <citation type="journal article" date="2002" name="Science">
        <title>The draft genome of Ciona intestinalis: insights into chordate and vertebrate origins.</title>
        <authorList>
            <person name="Dehal P."/>
            <person name="Satou Y."/>
            <person name="Campbell R.K."/>
            <person name="Chapman J."/>
            <person name="Degnan B."/>
            <person name="De Tomaso A."/>
            <person name="Davidson B."/>
            <person name="Di Gregorio A."/>
            <person name="Gelpke M."/>
            <person name="Goodstein D.M."/>
            <person name="Harafuji N."/>
            <person name="Hastings K.E."/>
            <person name="Ho I."/>
            <person name="Hotta K."/>
            <person name="Huang W."/>
            <person name="Kawashima T."/>
            <person name="Lemaire P."/>
            <person name="Martinez D."/>
            <person name="Meinertzhagen I.A."/>
            <person name="Necula S."/>
            <person name="Nonaka M."/>
            <person name="Putnam N."/>
            <person name="Rash S."/>
            <person name="Saiga H."/>
            <person name="Satake M."/>
            <person name="Terry A."/>
            <person name="Yamada L."/>
            <person name="Wang H.G."/>
            <person name="Awazu S."/>
            <person name="Azumi K."/>
            <person name="Boore J."/>
            <person name="Branno M."/>
            <person name="Chin-Bow S."/>
            <person name="DeSantis R."/>
            <person name="Doyle S."/>
            <person name="Francino P."/>
            <person name="Keys D.N."/>
            <person name="Haga S."/>
            <person name="Hayashi H."/>
            <person name="Hino K."/>
            <person name="Imai K.S."/>
            <person name="Inaba K."/>
            <person name="Kano S."/>
            <person name="Kobayashi K."/>
            <person name="Kobayashi M."/>
            <person name="Lee B.I."/>
            <person name="Makabe K.W."/>
            <person name="Manohar C."/>
            <person name="Matassi G."/>
            <person name="Medina M."/>
            <person name="Mochizuki Y."/>
            <person name="Mount S."/>
            <person name="Morishita T."/>
            <person name="Miura S."/>
            <person name="Nakayama A."/>
            <person name="Nishizaka S."/>
            <person name="Nomoto H."/>
            <person name="Ohta F."/>
            <person name="Oishi K."/>
            <person name="Rigoutsos I."/>
            <person name="Sano M."/>
            <person name="Sasaki A."/>
            <person name="Sasakura Y."/>
            <person name="Shoguchi E."/>
            <person name="Shin-i T."/>
            <person name="Spagnuolo A."/>
            <person name="Stainier D."/>
            <person name="Suzuki M.M."/>
            <person name="Tassy O."/>
            <person name="Takatori N."/>
            <person name="Tokuoka M."/>
            <person name="Yagi K."/>
            <person name="Yoshizaki F."/>
            <person name="Wada S."/>
            <person name="Zhang C."/>
            <person name="Hyatt P.D."/>
            <person name="Larimer F."/>
            <person name="Detter C."/>
            <person name="Doggett N."/>
            <person name="Glavina T."/>
            <person name="Hawkins T."/>
            <person name="Richardson P."/>
            <person name="Lucas S."/>
            <person name="Kohara Y."/>
            <person name="Levine M."/>
            <person name="Satoh N."/>
            <person name="Rokhsar D.S."/>
        </authorList>
    </citation>
    <scope>NUCLEOTIDE SEQUENCE [LARGE SCALE GENOMIC DNA]</scope>
</reference>
<proteinExistence type="predicted"/>
<feature type="region of interest" description="Disordered" evidence="1">
    <location>
        <begin position="1"/>
        <end position="50"/>
    </location>
</feature>
<evidence type="ECO:0000313" key="3">
    <source>
        <dbReference type="Proteomes" id="UP000008144"/>
    </source>
</evidence>
<reference evidence="2" key="2">
    <citation type="submission" date="2025-08" db="UniProtKB">
        <authorList>
            <consortium name="Ensembl"/>
        </authorList>
    </citation>
    <scope>IDENTIFICATION</scope>
</reference>
<name>H2XQJ1_CIOIN</name>
<dbReference type="SUPFAM" id="SSF69989">
    <property type="entry name" value="C-terminal domain of PLC-beta"/>
    <property type="match status" value="1"/>
</dbReference>
<keyword evidence="3" id="KW-1185">Reference proteome</keyword>
<dbReference type="InterPro" id="IPR042531">
    <property type="entry name" value="PLC-beta_C_sf"/>
</dbReference>
<evidence type="ECO:0000313" key="2">
    <source>
        <dbReference type="Ensembl" id="ENSCINP00000031925.1"/>
    </source>
</evidence>
<feature type="compositionally biased region" description="Basic and acidic residues" evidence="1">
    <location>
        <begin position="36"/>
        <end position="50"/>
    </location>
</feature>